<evidence type="ECO:0000256" key="1">
    <source>
        <dbReference type="ARBA" id="ARBA00022448"/>
    </source>
</evidence>
<protein>
    <submittedName>
        <fullName evidence="5">ATP-binding cassette domain-containing protein</fullName>
    </submittedName>
</protein>
<evidence type="ECO:0000256" key="3">
    <source>
        <dbReference type="ARBA" id="ARBA00022840"/>
    </source>
</evidence>
<accession>A0ABX7P612</accession>
<dbReference type="PANTHER" id="PTHR43023:SF3">
    <property type="entry name" value="PROTEIN TRIGALACTOSYLDIACYLGLYCEROL 3, CHLOROPLASTIC"/>
    <property type="match status" value="1"/>
</dbReference>
<dbReference type="SMART" id="SM00382">
    <property type="entry name" value="AAA"/>
    <property type="match status" value="1"/>
</dbReference>
<dbReference type="PROSITE" id="PS50893">
    <property type="entry name" value="ABC_TRANSPORTER_2"/>
    <property type="match status" value="1"/>
</dbReference>
<dbReference type="Pfam" id="PF00005">
    <property type="entry name" value="ABC_tran"/>
    <property type="match status" value="1"/>
</dbReference>
<dbReference type="SUPFAM" id="SSF52540">
    <property type="entry name" value="P-loop containing nucleoside triphosphate hydrolases"/>
    <property type="match status" value="1"/>
</dbReference>
<keyword evidence="3 5" id="KW-0067">ATP-binding</keyword>
<dbReference type="EMBL" id="CP071090">
    <property type="protein sequence ID" value="QSQ25892.1"/>
    <property type="molecule type" value="Genomic_DNA"/>
</dbReference>
<keyword evidence="6" id="KW-1185">Reference proteome</keyword>
<keyword evidence="1" id="KW-0813">Transport</keyword>
<dbReference type="PANTHER" id="PTHR43023">
    <property type="entry name" value="PROTEIN TRIGALACTOSYLDIACYLGLYCEROL 3, CHLOROPLASTIC"/>
    <property type="match status" value="1"/>
</dbReference>
<sequence>MSERAHGTPAVHAPVVVAGLAIGWANRTLIENISFDVHSGEIFAILGGSGAGKSTLLRCLVGLDPPLKGEIHIEGNGPPDLEHGLPPFGVMFQGGALFGSLTLLENVKLPLEQWTRLAARDVEEIAYAKLRMVGLADAANRPPSELSGGMLKRAAIARALALDPKLVFFDEPSAGLDPVTSADLDDLILTLARTTQLTVVLVTHELESLFRIADRCLLLDQASKSVRAVGDPRALRNSADPSVHQFFNPGFAVKERSWRPVPPT</sequence>
<name>A0ABX7P612_9BACT</name>
<dbReference type="InterPro" id="IPR003439">
    <property type="entry name" value="ABC_transporter-like_ATP-bd"/>
</dbReference>
<dbReference type="InterPro" id="IPR027417">
    <property type="entry name" value="P-loop_NTPase"/>
</dbReference>
<evidence type="ECO:0000256" key="2">
    <source>
        <dbReference type="ARBA" id="ARBA00022741"/>
    </source>
</evidence>
<dbReference type="InterPro" id="IPR017871">
    <property type="entry name" value="ABC_transporter-like_CS"/>
</dbReference>
<evidence type="ECO:0000259" key="4">
    <source>
        <dbReference type="PROSITE" id="PS50893"/>
    </source>
</evidence>
<evidence type="ECO:0000313" key="6">
    <source>
        <dbReference type="Proteomes" id="UP000662747"/>
    </source>
</evidence>
<organism evidence="5 6">
    <name type="scientific">Pyxidicoccus parkwayensis</name>
    <dbReference type="NCBI Taxonomy" id="2813578"/>
    <lineage>
        <taxon>Bacteria</taxon>
        <taxon>Pseudomonadati</taxon>
        <taxon>Myxococcota</taxon>
        <taxon>Myxococcia</taxon>
        <taxon>Myxococcales</taxon>
        <taxon>Cystobacterineae</taxon>
        <taxon>Myxococcaceae</taxon>
        <taxon>Pyxidicoccus</taxon>
    </lineage>
</organism>
<dbReference type="Gene3D" id="3.40.50.300">
    <property type="entry name" value="P-loop containing nucleotide triphosphate hydrolases"/>
    <property type="match status" value="1"/>
</dbReference>
<dbReference type="PROSITE" id="PS00211">
    <property type="entry name" value="ABC_TRANSPORTER_1"/>
    <property type="match status" value="1"/>
</dbReference>
<evidence type="ECO:0000313" key="5">
    <source>
        <dbReference type="EMBL" id="QSQ25892.1"/>
    </source>
</evidence>
<dbReference type="InterPro" id="IPR003593">
    <property type="entry name" value="AAA+_ATPase"/>
</dbReference>
<proteinExistence type="predicted"/>
<dbReference type="GO" id="GO:0005524">
    <property type="term" value="F:ATP binding"/>
    <property type="evidence" value="ECO:0007669"/>
    <property type="project" value="UniProtKB-KW"/>
</dbReference>
<dbReference type="Proteomes" id="UP000662747">
    <property type="component" value="Chromosome"/>
</dbReference>
<feature type="domain" description="ABC transporter" evidence="4">
    <location>
        <begin position="11"/>
        <end position="246"/>
    </location>
</feature>
<reference evidence="5 6" key="1">
    <citation type="submission" date="2021-02" db="EMBL/GenBank/DDBJ databases">
        <title>De Novo genome assembly of isolated myxobacteria.</title>
        <authorList>
            <person name="Stevens D.C."/>
        </authorList>
    </citation>
    <scope>NUCLEOTIDE SEQUENCE [LARGE SCALE GENOMIC DNA]</scope>
    <source>
        <strain evidence="6">SCPEA02</strain>
    </source>
</reference>
<dbReference type="RefSeq" id="WP_206727443.1">
    <property type="nucleotide sequence ID" value="NZ_CP071090.1"/>
</dbReference>
<keyword evidence="2" id="KW-0547">Nucleotide-binding</keyword>
<gene>
    <name evidence="5" type="ORF">JY651_13585</name>
</gene>